<dbReference type="InterPro" id="IPR007321">
    <property type="entry name" value="Transposase_28"/>
</dbReference>
<dbReference type="EMBL" id="PQIB02000158">
    <property type="protein sequence ID" value="RLM52734.1"/>
    <property type="molecule type" value="Genomic_DNA"/>
</dbReference>
<dbReference type="Pfam" id="PF04195">
    <property type="entry name" value="Transposase_28"/>
    <property type="match status" value="1"/>
</dbReference>
<sequence>MSERRLAFRAHAMVVVGPAPRAVVHRLGFCKAVAHWRAPPVEHEEPHPHSDEIVSFLMFHERGLGHPAHPFLLGQLNEWWVELQHLNPNGMLHIVGFITLCKGFLVIDPHANLSRAFFHGQGLTVKGDPLPTSVGGFGLEKRSRSSADYLAYTPADSNRGWLEEWFYIRNLVEATFLAFAGARPVKQNSWTWRPLTSEKGRLAFLERALRKRVTEEGLDGVRLFSSIRAHCVIPLAVRMTRMWEYTGPADPDRVSPEETLDDEVWSWVELVLKVGNQQTIDGPDAFDKGHPPNLGVAGAAKHVALVEASLARKNKKAEKAKRGPEKEMEIVSEFYHHAH</sequence>
<gene>
    <name evidence="2" type="ORF">C2845_PMPSC055481</name>
</gene>
<reference evidence="3" key="1">
    <citation type="journal article" date="2019" name="Nat. Commun.">
        <title>The genome of broomcorn millet.</title>
        <authorList>
            <person name="Zou C."/>
            <person name="Miki D."/>
            <person name="Li D."/>
            <person name="Tang Q."/>
            <person name="Xiao L."/>
            <person name="Rajput S."/>
            <person name="Deng P."/>
            <person name="Jia W."/>
            <person name="Huang R."/>
            <person name="Zhang M."/>
            <person name="Sun Y."/>
            <person name="Hu J."/>
            <person name="Fu X."/>
            <person name="Schnable P.S."/>
            <person name="Li F."/>
            <person name="Zhang H."/>
            <person name="Feng B."/>
            <person name="Zhu X."/>
            <person name="Liu R."/>
            <person name="Schnable J.C."/>
            <person name="Zhu J.-K."/>
            <person name="Zhang H."/>
        </authorList>
    </citation>
    <scope>NUCLEOTIDE SEQUENCE [LARGE SCALE GENOMIC DNA]</scope>
</reference>
<keyword evidence="3" id="KW-1185">Reference proteome</keyword>
<dbReference type="PANTHER" id="PTHR33026">
    <property type="entry name" value="OS06G0360600 PROTEIN"/>
    <property type="match status" value="1"/>
</dbReference>
<dbReference type="OrthoDB" id="690705at2759"/>
<dbReference type="Proteomes" id="UP000275267">
    <property type="component" value="Unassembled WGS sequence"/>
</dbReference>
<organism evidence="2 3">
    <name type="scientific">Panicum miliaceum</name>
    <name type="common">Proso millet</name>
    <name type="synonym">Broomcorn millet</name>
    <dbReference type="NCBI Taxonomy" id="4540"/>
    <lineage>
        <taxon>Eukaryota</taxon>
        <taxon>Viridiplantae</taxon>
        <taxon>Streptophyta</taxon>
        <taxon>Embryophyta</taxon>
        <taxon>Tracheophyta</taxon>
        <taxon>Spermatophyta</taxon>
        <taxon>Magnoliopsida</taxon>
        <taxon>Liliopsida</taxon>
        <taxon>Poales</taxon>
        <taxon>Poaceae</taxon>
        <taxon>PACMAD clade</taxon>
        <taxon>Panicoideae</taxon>
        <taxon>Panicodae</taxon>
        <taxon>Paniceae</taxon>
        <taxon>Panicinae</taxon>
        <taxon>Panicum</taxon>
        <taxon>Panicum sect. Panicum</taxon>
    </lineage>
</organism>
<feature type="domain" description="Transposase (putative) gypsy type" evidence="1">
    <location>
        <begin position="54"/>
        <end position="119"/>
    </location>
</feature>
<accession>A0A3L6PCJ9</accession>
<evidence type="ECO:0000313" key="3">
    <source>
        <dbReference type="Proteomes" id="UP000275267"/>
    </source>
</evidence>
<proteinExistence type="predicted"/>
<evidence type="ECO:0000259" key="1">
    <source>
        <dbReference type="Pfam" id="PF04195"/>
    </source>
</evidence>
<dbReference type="AlphaFoldDB" id="A0A3L6PCJ9"/>
<name>A0A3L6PCJ9_PANMI</name>
<comment type="caution">
    <text evidence="2">The sequence shown here is derived from an EMBL/GenBank/DDBJ whole genome shotgun (WGS) entry which is preliminary data.</text>
</comment>
<protein>
    <recommendedName>
        <fullName evidence="1">Transposase (putative) gypsy type domain-containing protein</fullName>
    </recommendedName>
</protein>
<dbReference type="PANTHER" id="PTHR33026:SF7">
    <property type="entry name" value="OS03G0100275 PROTEIN"/>
    <property type="match status" value="1"/>
</dbReference>
<evidence type="ECO:0000313" key="2">
    <source>
        <dbReference type="EMBL" id="RLM52734.1"/>
    </source>
</evidence>